<proteinExistence type="inferred from homology"/>
<evidence type="ECO:0000256" key="1">
    <source>
        <dbReference type="ARBA" id="ARBA00022679"/>
    </source>
</evidence>
<dbReference type="InterPro" id="IPR000719">
    <property type="entry name" value="Prot_kinase_dom"/>
</dbReference>
<dbReference type="EMBL" id="BAABME010012914">
    <property type="protein sequence ID" value="GAA0185636.1"/>
    <property type="molecule type" value="Genomic_DNA"/>
</dbReference>
<gene>
    <name evidence="8" type="ORF">LIER_32924</name>
</gene>
<dbReference type="GO" id="GO:0007165">
    <property type="term" value="P:signal transduction"/>
    <property type="evidence" value="ECO:0007669"/>
    <property type="project" value="TreeGrafter"/>
</dbReference>
<keyword evidence="3" id="KW-0418">Kinase</keyword>
<evidence type="ECO:0000259" key="7">
    <source>
        <dbReference type="PROSITE" id="PS50011"/>
    </source>
</evidence>
<dbReference type="SUPFAM" id="SSF56112">
    <property type="entry name" value="Protein kinase-like (PK-like)"/>
    <property type="match status" value="1"/>
</dbReference>
<evidence type="ECO:0000256" key="2">
    <source>
        <dbReference type="ARBA" id="ARBA00022741"/>
    </source>
</evidence>
<evidence type="ECO:0000313" key="8">
    <source>
        <dbReference type="EMBL" id="GAA0185636.1"/>
    </source>
</evidence>
<evidence type="ECO:0000256" key="5">
    <source>
        <dbReference type="PROSITE-ProRule" id="PRU10141"/>
    </source>
</evidence>
<reference evidence="8 9" key="1">
    <citation type="submission" date="2024-01" db="EMBL/GenBank/DDBJ databases">
        <title>The complete chloroplast genome sequence of Lithospermum erythrorhizon: insights into the phylogenetic relationship among Boraginaceae species and the maternal lineages of purple gromwells.</title>
        <authorList>
            <person name="Okada T."/>
            <person name="Watanabe K."/>
        </authorList>
    </citation>
    <scope>NUCLEOTIDE SEQUENCE [LARGE SCALE GENOMIC DNA]</scope>
</reference>
<dbReference type="InterPro" id="IPR052751">
    <property type="entry name" value="Plant_MAPKKK"/>
</dbReference>
<keyword evidence="9" id="KW-1185">Reference proteome</keyword>
<name>A0AAV3S104_LITER</name>
<dbReference type="InterPro" id="IPR017441">
    <property type="entry name" value="Protein_kinase_ATP_BS"/>
</dbReference>
<dbReference type="GO" id="GO:0004674">
    <property type="term" value="F:protein serine/threonine kinase activity"/>
    <property type="evidence" value="ECO:0007669"/>
    <property type="project" value="UniProtKB-KW"/>
</dbReference>
<dbReference type="InterPro" id="IPR008271">
    <property type="entry name" value="Ser/Thr_kinase_AS"/>
</dbReference>
<dbReference type="PROSITE" id="PS50011">
    <property type="entry name" value="PROTEIN_KINASE_DOM"/>
    <property type="match status" value="1"/>
</dbReference>
<accession>A0AAV3S104</accession>
<sequence length="359" mass="39662">MEWTRGDRIGHGSFATVNLAIPKNKTCPKLMAVKSCGATHSASLMHEKLILEQLQGFPQIISCFGDCYSFENGEKLYNVLLDYASGGSLGDKLKNSNDHRLSEIDVKGYTKSILKGVHFIHNNGYVHCDIKLDNILLDQYGIAKIADFGLAKKAGDGNLGGELRGTPMYMSPEMATRGEQEFPADIWALGCAVAEMITGTSTWQCSNVAALILKIGVGEDMPELPGDLSDELKDFLKKCFVKDPRKRWTAEMLLNHPFVDHLDYVDDFQTVSYLDMIDMTLTSPRCPFELLDWASEYSSSMTRSISSSNSSTLDFDFDSNCGGGGGGGSSLNLPAKRLSRFVCDQMPNWSVKDEWITVR</sequence>
<dbReference type="GO" id="GO:0005524">
    <property type="term" value="F:ATP binding"/>
    <property type="evidence" value="ECO:0007669"/>
    <property type="project" value="UniProtKB-UniRule"/>
</dbReference>
<dbReference type="PANTHER" id="PTHR48011:SF18">
    <property type="entry name" value="MITOGEN-ACTIVATED PROTEIN KINASE KINASE KINASE 19-RELATED"/>
    <property type="match status" value="1"/>
</dbReference>
<comment type="similarity">
    <text evidence="6">Belongs to the protein kinase superfamily.</text>
</comment>
<keyword evidence="4 5" id="KW-0067">ATP-binding</keyword>
<dbReference type="AlphaFoldDB" id="A0AAV3S104"/>
<evidence type="ECO:0000256" key="3">
    <source>
        <dbReference type="ARBA" id="ARBA00022777"/>
    </source>
</evidence>
<evidence type="ECO:0000313" key="9">
    <source>
        <dbReference type="Proteomes" id="UP001454036"/>
    </source>
</evidence>
<dbReference type="InterPro" id="IPR011009">
    <property type="entry name" value="Kinase-like_dom_sf"/>
</dbReference>
<dbReference type="CDD" id="cd06606">
    <property type="entry name" value="STKc_MAPKKK"/>
    <property type="match status" value="1"/>
</dbReference>
<organism evidence="8 9">
    <name type="scientific">Lithospermum erythrorhizon</name>
    <name type="common">Purple gromwell</name>
    <name type="synonym">Lithospermum officinale var. erythrorhizon</name>
    <dbReference type="NCBI Taxonomy" id="34254"/>
    <lineage>
        <taxon>Eukaryota</taxon>
        <taxon>Viridiplantae</taxon>
        <taxon>Streptophyta</taxon>
        <taxon>Embryophyta</taxon>
        <taxon>Tracheophyta</taxon>
        <taxon>Spermatophyta</taxon>
        <taxon>Magnoliopsida</taxon>
        <taxon>eudicotyledons</taxon>
        <taxon>Gunneridae</taxon>
        <taxon>Pentapetalae</taxon>
        <taxon>asterids</taxon>
        <taxon>lamiids</taxon>
        <taxon>Boraginales</taxon>
        <taxon>Boraginaceae</taxon>
        <taxon>Boraginoideae</taxon>
        <taxon>Lithospermeae</taxon>
        <taxon>Lithospermum</taxon>
    </lineage>
</organism>
<evidence type="ECO:0000256" key="4">
    <source>
        <dbReference type="ARBA" id="ARBA00022840"/>
    </source>
</evidence>
<feature type="domain" description="Protein kinase" evidence="7">
    <location>
        <begin position="3"/>
        <end position="259"/>
    </location>
</feature>
<dbReference type="Pfam" id="PF00069">
    <property type="entry name" value="Pkinase"/>
    <property type="match status" value="1"/>
</dbReference>
<protein>
    <recommendedName>
        <fullName evidence="7">Protein kinase domain-containing protein</fullName>
    </recommendedName>
</protein>
<evidence type="ECO:0000256" key="6">
    <source>
        <dbReference type="RuleBase" id="RU000304"/>
    </source>
</evidence>
<keyword evidence="6" id="KW-0723">Serine/threonine-protein kinase</keyword>
<feature type="binding site" evidence="5">
    <location>
        <position position="34"/>
    </location>
    <ligand>
        <name>ATP</name>
        <dbReference type="ChEBI" id="CHEBI:30616"/>
    </ligand>
</feature>
<dbReference type="Proteomes" id="UP001454036">
    <property type="component" value="Unassembled WGS sequence"/>
</dbReference>
<dbReference type="Gene3D" id="1.10.510.10">
    <property type="entry name" value="Transferase(Phosphotransferase) domain 1"/>
    <property type="match status" value="1"/>
</dbReference>
<dbReference type="SMART" id="SM00220">
    <property type="entry name" value="S_TKc"/>
    <property type="match status" value="1"/>
</dbReference>
<dbReference type="PANTHER" id="PTHR48011">
    <property type="entry name" value="CCR4-NOT TRANSCRIPTIONAL COMPLEX SUBUNIT CAF120-RELATED"/>
    <property type="match status" value="1"/>
</dbReference>
<comment type="caution">
    <text evidence="8">The sequence shown here is derived from an EMBL/GenBank/DDBJ whole genome shotgun (WGS) entry which is preliminary data.</text>
</comment>
<dbReference type="PROSITE" id="PS00108">
    <property type="entry name" value="PROTEIN_KINASE_ST"/>
    <property type="match status" value="1"/>
</dbReference>
<keyword evidence="1" id="KW-0808">Transferase</keyword>
<dbReference type="PROSITE" id="PS00107">
    <property type="entry name" value="PROTEIN_KINASE_ATP"/>
    <property type="match status" value="1"/>
</dbReference>
<keyword evidence="2 5" id="KW-0547">Nucleotide-binding</keyword>